<evidence type="ECO:0000313" key="1">
    <source>
        <dbReference type="EMBL" id="GMS80995.1"/>
    </source>
</evidence>
<gene>
    <name evidence="1" type="ORF">PENTCL1PPCAC_3170</name>
</gene>
<evidence type="ECO:0000313" key="2">
    <source>
        <dbReference type="Proteomes" id="UP001432027"/>
    </source>
</evidence>
<organism evidence="1 2">
    <name type="scientific">Pristionchus entomophagus</name>
    <dbReference type="NCBI Taxonomy" id="358040"/>
    <lineage>
        <taxon>Eukaryota</taxon>
        <taxon>Metazoa</taxon>
        <taxon>Ecdysozoa</taxon>
        <taxon>Nematoda</taxon>
        <taxon>Chromadorea</taxon>
        <taxon>Rhabditida</taxon>
        <taxon>Rhabditina</taxon>
        <taxon>Diplogasteromorpha</taxon>
        <taxon>Diplogasteroidea</taxon>
        <taxon>Neodiplogasteridae</taxon>
        <taxon>Pristionchus</taxon>
    </lineage>
</organism>
<protein>
    <submittedName>
        <fullName evidence="1">Uncharacterized protein</fullName>
    </submittedName>
</protein>
<dbReference type="EMBL" id="BTSX01000001">
    <property type="protein sequence ID" value="GMS80995.1"/>
    <property type="molecule type" value="Genomic_DNA"/>
</dbReference>
<name>A0AAV5SEX0_9BILA</name>
<accession>A0AAV5SEX0</accession>
<dbReference type="Proteomes" id="UP001432027">
    <property type="component" value="Unassembled WGS sequence"/>
</dbReference>
<feature type="non-terminal residue" evidence="1">
    <location>
        <position position="90"/>
    </location>
</feature>
<keyword evidence="2" id="KW-1185">Reference proteome</keyword>
<dbReference type="AlphaFoldDB" id="A0AAV5SEX0"/>
<proteinExistence type="predicted"/>
<reference evidence="1" key="1">
    <citation type="submission" date="2023-10" db="EMBL/GenBank/DDBJ databases">
        <title>Genome assembly of Pristionchus species.</title>
        <authorList>
            <person name="Yoshida K."/>
            <person name="Sommer R.J."/>
        </authorList>
    </citation>
    <scope>NUCLEOTIDE SEQUENCE</scope>
    <source>
        <strain evidence="1">RS0144</strain>
    </source>
</reference>
<comment type="caution">
    <text evidence="1">The sequence shown here is derived from an EMBL/GenBank/DDBJ whole genome shotgun (WGS) entry which is preliminary data.</text>
</comment>
<sequence>DRVDIFFGSSWSNVKLTFTGTEDDQEEIDTGESHALFNFVSLLEDIDDGGDAIDEKTKKRGFNITVRADLYLTEDKSITWWKALALITIL</sequence>
<feature type="non-terminal residue" evidence="1">
    <location>
        <position position="1"/>
    </location>
</feature>